<dbReference type="GO" id="GO:0008999">
    <property type="term" value="F:protein-N-terminal-alanine acetyltransferase activity"/>
    <property type="evidence" value="ECO:0007669"/>
    <property type="project" value="UniProtKB-EC"/>
</dbReference>
<sequence length="176" mass="20651">MEKMVIRNARKTDIDEIMNIEYDSFITGISENRNVFLDRIATFQNGFLVLEVDSEVLGYISSEIWEYSENIDEKMFDLNHDIKKVHKTNGSELYVSSIGILKKHRKKGYGNLLFKELLEKISKKYNISSIILTVSVKWKPAIKLYEKNGFKEICRIKEFFEDEDSSDGIVMRKYIN</sequence>
<evidence type="ECO:0000256" key="1">
    <source>
        <dbReference type="ARBA" id="ARBA00022679"/>
    </source>
</evidence>
<protein>
    <submittedName>
        <fullName evidence="5">Ribosomal-protein-alanine N-acetyltransferase</fullName>
        <ecNumber evidence="5">2.3.1.267</ecNumber>
    </submittedName>
</protein>
<keyword evidence="1 5" id="KW-0808">Transferase</keyword>
<dbReference type="Proteomes" id="UP000722095">
    <property type="component" value="Unassembled WGS sequence"/>
</dbReference>
<dbReference type="Proteomes" id="UP000742560">
    <property type="component" value="Unassembled WGS sequence"/>
</dbReference>
<accession>A0A8T4H2A4</accession>
<organism evidence="5 6">
    <name type="scientific">Methanococcus maripaludis</name>
    <name type="common">Methanococcus deltae</name>
    <dbReference type="NCBI Taxonomy" id="39152"/>
    <lineage>
        <taxon>Archaea</taxon>
        <taxon>Methanobacteriati</taxon>
        <taxon>Methanobacteriota</taxon>
        <taxon>Methanomada group</taxon>
        <taxon>Methanococci</taxon>
        <taxon>Methanococcales</taxon>
        <taxon>Methanococcaceae</taxon>
        <taxon>Methanococcus</taxon>
    </lineage>
</organism>
<evidence type="ECO:0000256" key="2">
    <source>
        <dbReference type="ARBA" id="ARBA00023315"/>
    </source>
</evidence>
<dbReference type="PANTHER" id="PTHR10908">
    <property type="entry name" value="SEROTONIN N-ACETYLTRANSFERASE"/>
    <property type="match status" value="1"/>
</dbReference>
<evidence type="ECO:0000313" key="5">
    <source>
        <dbReference type="EMBL" id="MBP2218593.1"/>
    </source>
</evidence>
<dbReference type="EMBL" id="JAFBBC010000001">
    <property type="protein sequence ID" value="MBM7409221.1"/>
    <property type="molecule type" value="Genomic_DNA"/>
</dbReference>
<comment type="caution">
    <text evidence="5">The sequence shown here is derived from an EMBL/GenBank/DDBJ whole genome shotgun (WGS) entry which is preliminary data.</text>
</comment>
<keyword evidence="2 5" id="KW-0012">Acyltransferase</keyword>
<dbReference type="RefSeq" id="WP_204936856.1">
    <property type="nucleotide sequence ID" value="NZ_JAFBBC010000001.1"/>
</dbReference>
<dbReference type="EMBL" id="JAGINF010000001">
    <property type="protein sequence ID" value="MBP2218593.1"/>
    <property type="molecule type" value="Genomic_DNA"/>
</dbReference>
<dbReference type="InterPro" id="IPR051635">
    <property type="entry name" value="SNAT-like"/>
</dbReference>
<feature type="domain" description="N-acetyltransferase" evidence="3">
    <location>
        <begin position="4"/>
        <end position="176"/>
    </location>
</feature>
<dbReference type="Gene3D" id="3.40.630.30">
    <property type="match status" value="1"/>
</dbReference>
<gene>
    <name evidence="4" type="ORF">HNP85_000893</name>
    <name evidence="5" type="ORF">J2745_000068</name>
</gene>
<evidence type="ECO:0000313" key="6">
    <source>
        <dbReference type="Proteomes" id="UP000742560"/>
    </source>
</evidence>
<evidence type="ECO:0000313" key="4">
    <source>
        <dbReference type="EMBL" id="MBM7409221.1"/>
    </source>
</evidence>
<dbReference type="AlphaFoldDB" id="A0A8T4H2A4"/>
<dbReference type="InterPro" id="IPR000182">
    <property type="entry name" value="GNAT_dom"/>
</dbReference>
<name>A0A8T4H2A4_METMI</name>
<dbReference type="Pfam" id="PF00583">
    <property type="entry name" value="Acetyltransf_1"/>
    <property type="match status" value="1"/>
</dbReference>
<dbReference type="SUPFAM" id="SSF55729">
    <property type="entry name" value="Acyl-CoA N-acyltransferases (Nat)"/>
    <property type="match status" value="1"/>
</dbReference>
<reference evidence="5" key="2">
    <citation type="submission" date="2021-03" db="EMBL/GenBank/DDBJ databases">
        <title>Genomic Encyclopedia of Type Strains, Phase IV (KMG-IV): sequencing the most valuable type-strain genomes for metagenomic binning, comparative biology and taxonomic classification.</title>
        <authorList>
            <person name="Goeker M."/>
        </authorList>
    </citation>
    <scope>NUCLEOTIDE SEQUENCE</scope>
    <source>
        <strain evidence="5">DSM 2771</strain>
    </source>
</reference>
<reference evidence="4" key="1">
    <citation type="submission" date="2021-01" db="EMBL/GenBank/DDBJ databases">
        <title>Genomic Encyclopedia of Type Strains, Phase IV (KMG-V): Genome sequencing to study the core and pangenomes of soil and plant-associated prokaryotes.</title>
        <authorList>
            <person name="Whitman W."/>
        </authorList>
    </citation>
    <scope>NUCLEOTIDE SEQUENCE</scope>
    <source>
        <strain evidence="4">RC</strain>
    </source>
</reference>
<dbReference type="CDD" id="cd04301">
    <property type="entry name" value="NAT_SF"/>
    <property type="match status" value="1"/>
</dbReference>
<evidence type="ECO:0000259" key="3">
    <source>
        <dbReference type="PROSITE" id="PS51186"/>
    </source>
</evidence>
<proteinExistence type="predicted"/>
<dbReference type="EC" id="2.3.1.267" evidence="5"/>
<dbReference type="InterPro" id="IPR016181">
    <property type="entry name" value="Acyl_CoA_acyltransferase"/>
</dbReference>
<dbReference type="PROSITE" id="PS51186">
    <property type="entry name" value="GNAT"/>
    <property type="match status" value="1"/>
</dbReference>
<dbReference type="PANTHER" id="PTHR10908:SF0">
    <property type="entry name" value="SEROTONIN N-ACETYLTRANSFERASE"/>
    <property type="match status" value="1"/>
</dbReference>